<keyword evidence="2" id="KW-1185">Reference proteome</keyword>
<dbReference type="EMBL" id="SOZI01000014">
    <property type="protein sequence ID" value="TNY23178.1"/>
    <property type="molecule type" value="Genomic_DNA"/>
</dbReference>
<accession>A0A5C5G227</accession>
<name>A0A5C5G227_9BASI</name>
<comment type="caution">
    <text evidence="1">The sequence shown here is derived from an EMBL/GenBank/DDBJ whole genome shotgun (WGS) entry which is preliminary data.</text>
</comment>
<dbReference type="PANTHER" id="PTHR40087:SF1">
    <property type="entry name" value="PHENOLIC ACID DECARBOXYLASE PADC"/>
    <property type="match status" value="1"/>
</dbReference>
<dbReference type="SUPFAM" id="SSF50814">
    <property type="entry name" value="Lipocalins"/>
    <property type="match status" value="1"/>
</dbReference>
<gene>
    <name evidence="1" type="ORF">DMC30DRAFT_55841</name>
</gene>
<dbReference type="GO" id="GO:0016831">
    <property type="term" value="F:carboxy-lyase activity"/>
    <property type="evidence" value="ECO:0007669"/>
    <property type="project" value="InterPro"/>
</dbReference>
<reference evidence="1 2" key="1">
    <citation type="submission" date="2019-03" db="EMBL/GenBank/DDBJ databases">
        <title>Rhodosporidium diobovatum UCD-FST 08-225 genome sequencing, assembly, and annotation.</title>
        <authorList>
            <person name="Fakankun I.U."/>
            <person name="Fristensky B."/>
            <person name="Levin D.B."/>
        </authorList>
    </citation>
    <scope>NUCLEOTIDE SEQUENCE [LARGE SCALE GENOMIC DNA]</scope>
    <source>
        <strain evidence="1 2">UCD-FST 08-225</strain>
    </source>
</reference>
<dbReference type="InterPro" id="IPR008729">
    <property type="entry name" value="PA_de_COase"/>
</dbReference>
<dbReference type="AlphaFoldDB" id="A0A5C5G227"/>
<dbReference type="PANTHER" id="PTHR40087">
    <property type="entry name" value="PHENOLIC ACID DECARBOXYLASE PADC"/>
    <property type="match status" value="1"/>
</dbReference>
<dbReference type="OrthoDB" id="4415004at2759"/>
<proteinExistence type="predicted"/>
<organism evidence="1 2">
    <name type="scientific">Rhodotorula diobovata</name>
    <dbReference type="NCBI Taxonomy" id="5288"/>
    <lineage>
        <taxon>Eukaryota</taxon>
        <taxon>Fungi</taxon>
        <taxon>Dikarya</taxon>
        <taxon>Basidiomycota</taxon>
        <taxon>Pucciniomycotina</taxon>
        <taxon>Microbotryomycetes</taxon>
        <taxon>Sporidiobolales</taxon>
        <taxon>Sporidiobolaceae</taxon>
        <taxon>Rhodotorula</taxon>
    </lineage>
</organism>
<protein>
    <submittedName>
        <fullName evidence="1">Phenolic acid decarboxylase</fullName>
    </submittedName>
</protein>
<dbReference type="Proteomes" id="UP000311382">
    <property type="component" value="Unassembled WGS sequence"/>
</dbReference>
<dbReference type="Pfam" id="PF05870">
    <property type="entry name" value="PA_decarbox"/>
    <property type="match status" value="1"/>
</dbReference>
<dbReference type="Gene3D" id="2.40.128.20">
    <property type="match status" value="1"/>
</dbReference>
<evidence type="ECO:0000313" key="2">
    <source>
        <dbReference type="Proteomes" id="UP000311382"/>
    </source>
</evidence>
<dbReference type="InterPro" id="IPR012674">
    <property type="entry name" value="Calycin"/>
</dbReference>
<sequence>MSNSCSTDEQRPVPPHFEEELRNKHFEYTYENGWTYEFWVPGHRRIVYAIHGGPMSGRRNYQTTYYQRVRKNLWQISWVEETNTIVSVVLDMDEKRITTFMSFSHGHWARNDEAKGYKRDEGKLDKWRELSLDQPETWKRTQIPEQATIDKIYEGRGSLEDIDMSWPTL</sequence>
<evidence type="ECO:0000313" key="1">
    <source>
        <dbReference type="EMBL" id="TNY23178.1"/>
    </source>
</evidence>